<proteinExistence type="predicted"/>
<dbReference type="EMBL" id="CAOF01000043">
    <property type="protein sequence ID" value="CCO45098.1"/>
    <property type="molecule type" value="Genomic_DNA"/>
</dbReference>
<name>A0AAV2VK45_9VIBR</name>
<accession>A0AAV2VK45</accession>
<evidence type="ECO:0000313" key="2">
    <source>
        <dbReference type="Proteomes" id="UP000018211"/>
    </source>
</evidence>
<sequence>MELKTELEQWDGKNTDAITLIYQEHHFEPYFIAQIIELSEEESYCSGATWLLKHHFEAEEQLTDSEIDAVYGKLNGIENWEAKLHLLQAIPYMPISENNKPLVESFVRACLGDRNKFLRAWAYNALFVLSQQYPEYLGDVKRLFKIALRKEAPSIKARIKNILVQNKLENQTP</sequence>
<evidence type="ECO:0000313" key="1">
    <source>
        <dbReference type="EMBL" id="CCO45098.1"/>
    </source>
</evidence>
<protein>
    <recommendedName>
        <fullName evidence="3">HEAT repeat domain-containing protein</fullName>
    </recommendedName>
</protein>
<dbReference type="RefSeq" id="WP_022610707.1">
    <property type="nucleotide sequence ID" value="NZ_LK391965.1"/>
</dbReference>
<reference evidence="1 2" key="1">
    <citation type="journal article" date="2013" name="ISME J.">
        <title>Comparative genomics of pathogenic lineages of Vibrio nigripulchritudo identifies virulence-associated traits.</title>
        <authorList>
            <person name="Goudenege D."/>
            <person name="Labreuche Y."/>
            <person name="Krin E."/>
            <person name="Ansquer D."/>
            <person name="Mangenot S."/>
            <person name="Calteau A."/>
            <person name="Medigue C."/>
            <person name="Mazel D."/>
            <person name="Polz M.F."/>
            <person name="Le Roux F."/>
        </authorList>
    </citation>
    <scope>NUCLEOTIDE SEQUENCE [LARGE SCALE GENOMIC DNA]</scope>
    <source>
        <strain evidence="1 2">SOn1</strain>
    </source>
</reference>
<organism evidence="1 2">
    <name type="scientific">Vibrio nigripulchritudo SOn1</name>
    <dbReference type="NCBI Taxonomy" id="1238450"/>
    <lineage>
        <taxon>Bacteria</taxon>
        <taxon>Pseudomonadati</taxon>
        <taxon>Pseudomonadota</taxon>
        <taxon>Gammaproteobacteria</taxon>
        <taxon>Vibrionales</taxon>
        <taxon>Vibrionaceae</taxon>
        <taxon>Vibrio</taxon>
    </lineage>
</organism>
<dbReference type="AlphaFoldDB" id="A0AAV2VK45"/>
<evidence type="ECO:0008006" key="3">
    <source>
        <dbReference type="Google" id="ProtNLM"/>
    </source>
</evidence>
<gene>
    <name evidence="1" type="ORF">VIBNISOn1_1370003</name>
</gene>
<comment type="caution">
    <text evidence="1">The sequence shown here is derived from an EMBL/GenBank/DDBJ whole genome shotgun (WGS) entry which is preliminary data.</text>
</comment>
<dbReference type="Proteomes" id="UP000018211">
    <property type="component" value="Unassembled WGS sequence"/>
</dbReference>